<feature type="transmembrane region" description="Helical" evidence="1">
    <location>
        <begin position="232"/>
        <end position="251"/>
    </location>
</feature>
<evidence type="ECO:0000313" key="3">
    <source>
        <dbReference type="Proteomes" id="UP000694001"/>
    </source>
</evidence>
<keyword evidence="1" id="KW-1133">Transmembrane helix</keyword>
<accession>A0A975U171</accession>
<keyword evidence="1" id="KW-0472">Membrane</keyword>
<sequence length="310" mass="31292">MNAQTTAALAAGMLSALATLAAVRGIPLGGVLLWLTPFPLFALAFAFGTAALPMAIGAGLLVTIVSGGAPAAAVWLLVFALPAFALTALAARGRGAPSLGVPFALLALWPAALLAAGEVALAGEPGGLSGTLRRAVEQALAQMGAPRDATTAELVEAVVRLKPLAFALWFAVVTLLNASAAQGFVARRGLATLPPVRWAEVALPRWYAPVAVIPALAAGFAPGEPGFFAQGLAMMLSVPLVLQGLAVVHVLSRGRPARPVLLAATYLGLVLFMLPVGLALAGLGLAELALNLRGRAAARGPKSGQLPPEE</sequence>
<reference evidence="2" key="1">
    <citation type="submission" date="2021-06" db="EMBL/GenBank/DDBJ databases">
        <title>Elioraea tepida, sp. nov., a moderately thermophilic aerobic anoxygenic phototrophic bacterium isolated from an alkaline siliceous hot spring mat community in Yellowstone National Park, WY, USA.</title>
        <authorList>
            <person name="Saini M.K."/>
            <person name="Yoshida S."/>
            <person name="Sebastian A."/>
            <person name="Hirose S."/>
            <person name="Hara E."/>
            <person name="Tamaki H."/>
            <person name="Soulier N.T."/>
            <person name="Albert I."/>
            <person name="Hanada S."/>
            <person name="Bryant D.A."/>
            <person name="Tank M."/>
        </authorList>
    </citation>
    <scope>NUCLEOTIDE SEQUENCE</scope>
    <source>
        <strain evidence="2">MS-P2</strain>
    </source>
</reference>
<dbReference type="RefSeq" id="WP_218284337.1">
    <property type="nucleotide sequence ID" value="NZ_CP076448.1"/>
</dbReference>
<protein>
    <submittedName>
        <fullName evidence="2">DUF2232 domain-containing protein</fullName>
    </submittedName>
</protein>
<proteinExistence type="predicted"/>
<gene>
    <name evidence="2" type="ORF">KO353_09030</name>
</gene>
<organism evidence="2 3">
    <name type="scientific">Elioraea tepida</name>
    <dbReference type="NCBI Taxonomy" id="2843330"/>
    <lineage>
        <taxon>Bacteria</taxon>
        <taxon>Pseudomonadati</taxon>
        <taxon>Pseudomonadota</taxon>
        <taxon>Alphaproteobacteria</taxon>
        <taxon>Acetobacterales</taxon>
        <taxon>Elioraeaceae</taxon>
        <taxon>Elioraea</taxon>
    </lineage>
</organism>
<feature type="transmembrane region" description="Helical" evidence="1">
    <location>
        <begin position="41"/>
        <end position="65"/>
    </location>
</feature>
<keyword evidence="3" id="KW-1185">Reference proteome</keyword>
<name>A0A975U171_9PROT</name>
<dbReference type="EMBL" id="CP076448">
    <property type="protein sequence ID" value="QXM23478.1"/>
    <property type="molecule type" value="Genomic_DNA"/>
</dbReference>
<feature type="transmembrane region" description="Helical" evidence="1">
    <location>
        <begin position="164"/>
        <end position="186"/>
    </location>
</feature>
<dbReference type="Proteomes" id="UP000694001">
    <property type="component" value="Chromosome"/>
</dbReference>
<feature type="transmembrane region" description="Helical" evidence="1">
    <location>
        <begin position="263"/>
        <end position="286"/>
    </location>
</feature>
<evidence type="ECO:0000313" key="2">
    <source>
        <dbReference type="EMBL" id="QXM23478.1"/>
    </source>
</evidence>
<dbReference type="KEGG" id="elio:KO353_09030"/>
<dbReference type="AlphaFoldDB" id="A0A975U171"/>
<dbReference type="Pfam" id="PF09991">
    <property type="entry name" value="DUF2232"/>
    <property type="match status" value="1"/>
</dbReference>
<feature type="transmembrane region" description="Helical" evidence="1">
    <location>
        <begin position="103"/>
        <end position="123"/>
    </location>
</feature>
<feature type="transmembrane region" description="Helical" evidence="1">
    <location>
        <begin position="72"/>
        <end position="91"/>
    </location>
</feature>
<keyword evidence="1" id="KW-0812">Transmembrane</keyword>
<dbReference type="InterPro" id="IPR018710">
    <property type="entry name" value="DUF2232"/>
</dbReference>
<evidence type="ECO:0000256" key="1">
    <source>
        <dbReference type="SAM" id="Phobius"/>
    </source>
</evidence>